<evidence type="ECO:0000313" key="2">
    <source>
        <dbReference type="Proteomes" id="UP000640583"/>
    </source>
</evidence>
<proteinExistence type="predicted"/>
<dbReference type="AlphaFoldDB" id="A0A8J7IC76"/>
<dbReference type="Proteomes" id="UP000640583">
    <property type="component" value="Unassembled WGS sequence"/>
</dbReference>
<protein>
    <submittedName>
        <fullName evidence="1">Uncharacterized protein</fullName>
    </submittedName>
</protein>
<dbReference type="EMBL" id="JADCKQ010000001">
    <property type="protein sequence ID" value="MBI1492404.1"/>
    <property type="molecule type" value="Genomic_DNA"/>
</dbReference>
<comment type="caution">
    <text evidence="1">The sequence shown here is derived from an EMBL/GenBank/DDBJ whole genome shotgun (WGS) entry which is preliminary data.</text>
</comment>
<dbReference type="RefSeq" id="WP_228847324.1">
    <property type="nucleotide sequence ID" value="NZ_JADCKQ010000001.1"/>
</dbReference>
<reference evidence="1" key="1">
    <citation type="submission" date="2020-10" db="EMBL/GenBank/DDBJ databases">
        <title>Paenihalocynthiibacter styelae gen. nov., sp. nov., isolated from stalked sea squirt Styela clava.</title>
        <authorList>
            <person name="Kim Y.-O."/>
            <person name="Yoon J.-H."/>
        </authorList>
    </citation>
    <scope>NUCLEOTIDE SEQUENCE</scope>
    <source>
        <strain evidence="1">MYP1-1</strain>
    </source>
</reference>
<sequence>MTNFSAIAIITLLILSMIVDAVFFDSYGTVYMLKKIVDLREWVAFWR</sequence>
<keyword evidence="2" id="KW-1185">Reference proteome</keyword>
<evidence type="ECO:0000313" key="1">
    <source>
        <dbReference type="EMBL" id="MBI1492404.1"/>
    </source>
</evidence>
<organism evidence="1 2">
    <name type="scientific">Halocynthiibacter styelae</name>
    <dbReference type="NCBI Taxonomy" id="2761955"/>
    <lineage>
        <taxon>Bacteria</taxon>
        <taxon>Pseudomonadati</taxon>
        <taxon>Pseudomonadota</taxon>
        <taxon>Alphaproteobacteria</taxon>
        <taxon>Rhodobacterales</taxon>
        <taxon>Paracoccaceae</taxon>
        <taxon>Halocynthiibacter</taxon>
    </lineage>
</organism>
<name>A0A8J7IC76_9RHOB</name>
<gene>
    <name evidence="1" type="ORF">H1D41_01995</name>
</gene>
<accession>A0A8J7IC76</accession>